<evidence type="ECO:0000313" key="2">
    <source>
        <dbReference type="Proteomes" id="UP000275408"/>
    </source>
</evidence>
<dbReference type="EMBL" id="RCHS01002370">
    <property type="protein sequence ID" value="RMX47804.1"/>
    <property type="molecule type" value="Genomic_DNA"/>
</dbReference>
<gene>
    <name evidence="1" type="ORF">pdam_00008554</name>
</gene>
<name>A0A3M6U2P7_POCDA</name>
<keyword evidence="2" id="KW-1185">Reference proteome</keyword>
<reference evidence="1 2" key="1">
    <citation type="journal article" date="2018" name="Sci. Rep.">
        <title>Comparative analysis of the Pocillopora damicornis genome highlights role of immune system in coral evolution.</title>
        <authorList>
            <person name="Cunning R."/>
            <person name="Bay R.A."/>
            <person name="Gillette P."/>
            <person name="Baker A.C."/>
            <person name="Traylor-Knowles N."/>
        </authorList>
    </citation>
    <scope>NUCLEOTIDE SEQUENCE [LARGE SCALE GENOMIC DNA]</scope>
    <source>
        <strain evidence="1">RSMAS</strain>
        <tissue evidence="1">Whole animal</tissue>
    </source>
</reference>
<dbReference type="AlphaFoldDB" id="A0A3M6U2P7"/>
<protein>
    <submittedName>
        <fullName evidence="1">Uncharacterized protein</fullName>
    </submittedName>
</protein>
<sequence length="230" mass="26212">MSKRKNIEIEKQGKVAFVQNIKDLVNDDFKVITYGVFREKYCLSASFLEFYGVTSAIRRAIEWKGSGVLGAKRLIAATKPTKLAYKILVQKILPAPKRVRRNGGGGFELESIYLLLRFCTLSTKIRNFQFKFLQRRIATNSFLSKKGISVCSLLFVQNRHGNINPSFLGLSGNENLLGKGSSFFRFNSFDTSLISFRGEKDDILVSPFLLLARDYIYCYKFKNISPSIRE</sequence>
<dbReference type="Proteomes" id="UP000275408">
    <property type="component" value="Unassembled WGS sequence"/>
</dbReference>
<proteinExistence type="predicted"/>
<evidence type="ECO:0000313" key="1">
    <source>
        <dbReference type="EMBL" id="RMX47804.1"/>
    </source>
</evidence>
<comment type="caution">
    <text evidence="1">The sequence shown here is derived from an EMBL/GenBank/DDBJ whole genome shotgun (WGS) entry which is preliminary data.</text>
</comment>
<organism evidence="1 2">
    <name type="scientific">Pocillopora damicornis</name>
    <name type="common">Cauliflower coral</name>
    <name type="synonym">Millepora damicornis</name>
    <dbReference type="NCBI Taxonomy" id="46731"/>
    <lineage>
        <taxon>Eukaryota</taxon>
        <taxon>Metazoa</taxon>
        <taxon>Cnidaria</taxon>
        <taxon>Anthozoa</taxon>
        <taxon>Hexacorallia</taxon>
        <taxon>Scleractinia</taxon>
        <taxon>Astrocoeniina</taxon>
        <taxon>Pocilloporidae</taxon>
        <taxon>Pocillopora</taxon>
    </lineage>
</organism>
<accession>A0A3M6U2P7</accession>